<proteinExistence type="predicted"/>
<evidence type="ECO:0000313" key="1">
    <source>
        <dbReference type="EMBL" id="MFC4408844.1"/>
    </source>
</evidence>
<reference evidence="2" key="1">
    <citation type="journal article" date="2019" name="Int. J. Syst. Evol. Microbiol.">
        <title>The Global Catalogue of Microorganisms (GCM) 10K type strain sequencing project: providing services to taxonomists for standard genome sequencing and annotation.</title>
        <authorList>
            <consortium name="The Broad Institute Genomics Platform"/>
            <consortium name="The Broad Institute Genome Sequencing Center for Infectious Disease"/>
            <person name="Wu L."/>
            <person name="Ma J."/>
        </authorList>
    </citation>
    <scope>NUCLEOTIDE SEQUENCE [LARGE SCALE GENOMIC DNA]</scope>
    <source>
        <strain evidence="2">CCUG 59778</strain>
    </source>
</reference>
<dbReference type="Pfam" id="PF01209">
    <property type="entry name" value="Ubie_methyltran"/>
    <property type="match status" value="1"/>
</dbReference>
<gene>
    <name evidence="1" type="ORF">ACFOZY_00200</name>
</gene>
<dbReference type="InterPro" id="IPR029063">
    <property type="entry name" value="SAM-dependent_MTases_sf"/>
</dbReference>
<dbReference type="GO" id="GO:0102208">
    <property type="term" value="F:2-polyprenyl-6-hydroxyphenol methylase activity"/>
    <property type="evidence" value="ECO:0007669"/>
    <property type="project" value="UniProtKB-EC"/>
</dbReference>
<dbReference type="Proteomes" id="UP001595817">
    <property type="component" value="Unassembled WGS sequence"/>
</dbReference>
<name>A0ABV8X159_9LACT</name>
<evidence type="ECO:0000313" key="2">
    <source>
        <dbReference type="Proteomes" id="UP001595817"/>
    </source>
</evidence>
<organism evidence="1 2">
    <name type="scientific">Chungangia koreensis</name>
    <dbReference type="NCBI Taxonomy" id="752657"/>
    <lineage>
        <taxon>Bacteria</taxon>
        <taxon>Bacillati</taxon>
        <taxon>Bacillota</taxon>
        <taxon>Bacilli</taxon>
        <taxon>Lactobacillales</taxon>
        <taxon>Chungangia</taxon>
    </lineage>
</organism>
<keyword evidence="1" id="KW-0489">Methyltransferase</keyword>
<sequence>MTEEKIKKIVECMPVSELTRPIQLIQTKHRVKLVEFWDVKVGSKILEIGCGQGDTTAVLAYYAGEEGYVHGIDIASPTYGSPVNLGDSAKYLLQSKLGKQIRIDFNVDLLSPEFELEDASFDYIVFSHCSWYTRSREELLNILSKVRKWGKQLCFAEWSTTFNSIEQFPHLLSILIQAQYEAFKRESQSNIRTLLTPEDIKEITELAGWKIIRDEMIESPDLQDGRWEVDIVLSGFDNELRDIENLPDKMKDLLRSQISILKSSIVHKDIQPLPIYCFVAQ</sequence>
<protein>
    <submittedName>
        <fullName evidence="1">Class I SAM-dependent methyltransferase</fullName>
        <ecNumber evidence="1">2.1.1.222</ecNumber>
        <ecNumber evidence="1">2.1.1.64</ecNumber>
    </submittedName>
</protein>
<comment type="caution">
    <text evidence="1">The sequence shown here is derived from an EMBL/GenBank/DDBJ whole genome shotgun (WGS) entry which is preliminary data.</text>
</comment>
<keyword evidence="2" id="KW-1185">Reference proteome</keyword>
<dbReference type="EC" id="2.1.1.64" evidence="1"/>
<accession>A0ABV8X159</accession>
<dbReference type="RefSeq" id="WP_378150971.1">
    <property type="nucleotide sequence ID" value="NZ_JBHSEC010000001.1"/>
</dbReference>
<dbReference type="EMBL" id="JBHSEC010000001">
    <property type="protein sequence ID" value="MFC4408844.1"/>
    <property type="molecule type" value="Genomic_DNA"/>
</dbReference>
<dbReference type="CDD" id="cd02440">
    <property type="entry name" value="AdoMet_MTases"/>
    <property type="match status" value="1"/>
</dbReference>
<dbReference type="Gene3D" id="3.40.50.150">
    <property type="entry name" value="Vaccinia Virus protein VP39"/>
    <property type="match status" value="1"/>
</dbReference>
<dbReference type="SUPFAM" id="SSF53335">
    <property type="entry name" value="S-adenosyl-L-methionine-dependent methyltransferases"/>
    <property type="match status" value="1"/>
</dbReference>
<dbReference type="EC" id="2.1.1.222" evidence="1"/>
<dbReference type="GO" id="GO:0061542">
    <property type="term" value="F:3-demethylubiquinol 3-O-methyltransferase activity"/>
    <property type="evidence" value="ECO:0007669"/>
    <property type="project" value="UniProtKB-EC"/>
</dbReference>
<keyword evidence="1" id="KW-0808">Transferase</keyword>
<dbReference type="GO" id="GO:0032259">
    <property type="term" value="P:methylation"/>
    <property type="evidence" value="ECO:0007669"/>
    <property type="project" value="UniProtKB-KW"/>
</dbReference>